<dbReference type="AlphaFoldDB" id="A0A1I7YFA7"/>
<keyword evidence="1" id="KW-0472">Membrane</keyword>
<evidence type="ECO:0000256" key="1">
    <source>
        <dbReference type="SAM" id="Phobius"/>
    </source>
</evidence>
<proteinExistence type="predicted"/>
<dbReference type="Proteomes" id="UP000095287">
    <property type="component" value="Unplaced"/>
</dbReference>
<feature type="transmembrane region" description="Helical" evidence="1">
    <location>
        <begin position="69"/>
        <end position="92"/>
    </location>
</feature>
<accession>A0A1I7YFA7</accession>
<keyword evidence="1" id="KW-1133">Transmembrane helix</keyword>
<evidence type="ECO:0000313" key="2">
    <source>
        <dbReference type="Proteomes" id="UP000095287"/>
    </source>
</evidence>
<keyword evidence="1" id="KW-0812">Transmembrane</keyword>
<feature type="transmembrane region" description="Helical" evidence="1">
    <location>
        <begin position="113"/>
        <end position="133"/>
    </location>
</feature>
<feature type="transmembrane region" description="Helical" evidence="1">
    <location>
        <begin position="20"/>
        <end position="39"/>
    </location>
</feature>
<sequence>MYVVLRKTPPYLSAYKFHFLHLNGCYQVAVIFIALFGPFEVTIEDDGLIILEHRGVIQYLPHKWLYLELFFVSFFIFSMISAVFLSFLLRYCQVCHPNSRYTTTPLIRKGVEAVLTTVIPLPLAVFFTVAIIIHSQVILGYVANLKTCVSDVRIIQI</sequence>
<dbReference type="WBParaSite" id="L893_g15715.t1">
    <property type="protein sequence ID" value="L893_g15715.t1"/>
    <property type="gene ID" value="L893_g15715"/>
</dbReference>
<protein>
    <submittedName>
        <fullName evidence="3">G_PROTEIN_RECEP_F1_2 domain-containing protein</fullName>
    </submittedName>
</protein>
<reference evidence="3" key="1">
    <citation type="submission" date="2016-11" db="UniProtKB">
        <authorList>
            <consortium name="WormBaseParasite"/>
        </authorList>
    </citation>
    <scope>IDENTIFICATION</scope>
</reference>
<organism evidence="2 3">
    <name type="scientific">Steinernema glaseri</name>
    <dbReference type="NCBI Taxonomy" id="37863"/>
    <lineage>
        <taxon>Eukaryota</taxon>
        <taxon>Metazoa</taxon>
        <taxon>Ecdysozoa</taxon>
        <taxon>Nematoda</taxon>
        <taxon>Chromadorea</taxon>
        <taxon>Rhabditida</taxon>
        <taxon>Tylenchina</taxon>
        <taxon>Panagrolaimomorpha</taxon>
        <taxon>Strongyloidoidea</taxon>
        <taxon>Steinernematidae</taxon>
        <taxon>Steinernema</taxon>
    </lineage>
</organism>
<name>A0A1I7YFA7_9BILA</name>
<keyword evidence="2" id="KW-1185">Reference proteome</keyword>
<evidence type="ECO:0000313" key="3">
    <source>
        <dbReference type="WBParaSite" id="L893_g15715.t1"/>
    </source>
</evidence>